<dbReference type="EMBL" id="CP097463">
    <property type="protein sequence ID" value="WAX58904.1"/>
    <property type="molecule type" value="Genomic_DNA"/>
</dbReference>
<feature type="chain" id="PRO_5047234256" description="Peptidase M1" evidence="2">
    <location>
        <begin position="22"/>
        <end position="488"/>
    </location>
</feature>
<feature type="region of interest" description="Disordered" evidence="1">
    <location>
        <begin position="28"/>
        <end position="69"/>
    </location>
</feature>
<dbReference type="Gene3D" id="1.10.390.10">
    <property type="entry name" value="Neutral Protease Domain 2"/>
    <property type="match status" value="1"/>
</dbReference>
<dbReference type="RefSeq" id="WP_269445445.1">
    <property type="nucleotide sequence ID" value="NZ_CP097463.1"/>
</dbReference>
<reference evidence="3" key="1">
    <citation type="submission" date="2022-05" db="EMBL/GenBank/DDBJ databases">
        <title>Jatrophihabitans sp. SB3-54 whole genome sequence.</title>
        <authorList>
            <person name="Suh M.K."/>
            <person name="Eom M.K."/>
            <person name="Kim J.S."/>
            <person name="Kim H.S."/>
            <person name="Do H.E."/>
            <person name="Shin Y.K."/>
            <person name="Lee J.-S."/>
        </authorList>
    </citation>
    <scope>NUCLEOTIDE SEQUENCE</scope>
    <source>
        <strain evidence="3">SB3-54</strain>
    </source>
</reference>
<evidence type="ECO:0000256" key="2">
    <source>
        <dbReference type="SAM" id="SignalP"/>
    </source>
</evidence>
<evidence type="ECO:0008006" key="5">
    <source>
        <dbReference type="Google" id="ProtNLM"/>
    </source>
</evidence>
<dbReference type="Proteomes" id="UP001164693">
    <property type="component" value="Chromosome"/>
</dbReference>
<sequence length="488" mass="50388">MNLRPAAAAVAAGLFALSACTSVSSGHGTLPAAASTQAPPHSSAPGTAPGSPSGSAAPADCPASYAEPDPHRPVVRLNFVVSTDLSTVRGTEHVAFTPDRPITELVFRLTANTAPTVDAGNKIVVTSATADHGGTSHTFSRAGAAASTQGGLLHIPLSGTVPAGTTVTADLAFTLTLGPESFDRFGRNDVAGARYAWFGSGQPLLAWERGFGWHDEDLIQFTAESATSEAMDTDLTVSAPAKDTVIMSGDPADPAAGAGATRTWHARIAAARDVSVAVGPFHVADTEVHGVKLRLGAPSDAIRDALVPEFERAITELAKLYGPFPFPSLSVARVPAEGGGIEYPSSILMLDGSRLVAVHETAHQWFYAMIGDSQALHAWLDEAFAQFSEERVDGTSEPGGALDANGPVDRPTGSYGTDANDYYFITYDKGAAALAAARKAIGTAAWDAAMRCYVGANAWRIANPSDLKAALAAYPAAIGVLQRAGALR</sequence>
<evidence type="ECO:0000313" key="4">
    <source>
        <dbReference type="Proteomes" id="UP001164693"/>
    </source>
</evidence>
<feature type="compositionally biased region" description="Low complexity" evidence="1">
    <location>
        <begin position="38"/>
        <end position="64"/>
    </location>
</feature>
<name>A0ABY7K6G1_9ACTN</name>
<keyword evidence="2" id="KW-0732">Signal</keyword>
<dbReference type="PROSITE" id="PS51257">
    <property type="entry name" value="PROKAR_LIPOPROTEIN"/>
    <property type="match status" value="1"/>
</dbReference>
<dbReference type="SUPFAM" id="SSF55486">
    <property type="entry name" value="Metalloproteases ('zincins'), catalytic domain"/>
    <property type="match status" value="1"/>
</dbReference>
<feature type="signal peptide" evidence="2">
    <location>
        <begin position="1"/>
        <end position="21"/>
    </location>
</feature>
<gene>
    <name evidence="3" type="ORF">M6B22_09110</name>
</gene>
<dbReference type="InterPro" id="IPR027268">
    <property type="entry name" value="Peptidase_M4/M1_CTD_sf"/>
</dbReference>
<accession>A0ABY7K6G1</accession>
<proteinExistence type="predicted"/>
<evidence type="ECO:0000256" key="1">
    <source>
        <dbReference type="SAM" id="MobiDB-lite"/>
    </source>
</evidence>
<protein>
    <recommendedName>
        <fullName evidence="5">Peptidase M1</fullName>
    </recommendedName>
</protein>
<evidence type="ECO:0000313" key="3">
    <source>
        <dbReference type="EMBL" id="WAX58904.1"/>
    </source>
</evidence>
<keyword evidence="4" id="KW-1185">Reference proteome</keyword>
<organism evidence="3 4">
    <name type="scientific">Jatrophihabitans cynanchi</name>
    <dbReference type="NCBI Taxonomy" id="2944128"/>
    <lineage>
        <taxon>Bacteria</taxon>
        <taxon>Bacillati</taxon>
        <taxon>Actinomycetota</taxon>
        <taxon>Actinomycetes</taxon>
        <taxon>Jatrophihabitantales</taxon>
        <taxon>Jatrophihabitantaceae</taxon>
        <taxon>Jatrophihabitans</taxon>
    </lineage>
</organism>